<dbReference type="PANTHER" id="PTHR10015:SF298">
    <property type="entry name" value="HEAT STRESS TRANSCRIPTION FACTOR A-9"/>
    <property type="match status" value="1"/>
</dbReference>
<keyword evidence="3" id="KW-0597">Phosphoprotein</keyword>
<dbReference type="OrthoDB" id="60033at2759"/>
<feature type="region of interest" description="Disordered" evidence="10">
    <location>
        <begin position="1"/>
        <end position="25"/>
    </location>
</feature>
<dbReference type="InterPro" id="IPR000232">
    <property type="entry name" value="HSF_DNA-bd"/>
</dbReference>
<feature type="region of interest" description="Disordered" evidence="10">
    <location>
        <begin position="100"/>
        <end position="122"/>
    </location>
</feature>
<name>A0A6J1DM90_MOMCH</name>
<dbReference type="SUPFAM" id="SSF46785">
    <property type="entry name" value="Winged helix' DNA-binding domain"/>
    <property type="match status" value="1"/>
</dbReference>
<evidence type="ECO:0000259" key="11">
    <source>
        <dbReference type="SMART" id="SM00415"/>
    </source>
</evidence>
<evidence type="ECO:0000256" key="6">
    <source>
        <dbReference type="ARBA" id="ARBA00023125"/>
    </source>
</evidence>
<dbReference type="AlphaFoldDB" id="A0A6J1DM90"/>
<evidence type="ECO:0000256" key="3">
    <source>
        <dbReference type="ARBA" id="ARBA00022553"/>
    </source>
</evidence>
<reference evidence="13" key="1">
    <citation type="submission" date="2025-08" db="UniProtKB">
        <authorList>
            <consortium name="RefSeq"/>
        </authorList>
    </citation>
    <scope>IDENTIFICATION</scope>
    <source>
        <strain evidence="13">OHB3-1</strain>
    </source>
</reference>
<dbReference type="GO" id="GO:0000978">
    <property type="term" value="F:RNA polymerase II cis-regulatory region sequence-specific DNA binding"/>
    <property type="evidence" value="ECO:0007669"/>
    <property type="project" value="TreeGrafter"/>
</dbReference>
<dbReference type="RefSeq" id="XP_022154662.1">
    <property type="nucleotide sequence ID" value="XM_022298970.1"/>
</dbReference>
<dbReference type="GeneID" id="111021866"/>
<organism evidence="12 13">
    <name type="scientific">Momordica charantia</name>
    <name type="common">Bitter gourd</name>
    <name type="synonym">Balsam pear</name>
    <dbReference type="NCBI Taxonomy" id="3673"/>
    <lineage>
        <taxon>Eukaryota</taxon>
        <taxon>Viridiplantae</taxon>
        <taxon>Streptophyta</taxon>
        <taxon>Embryophyta</taxon>
        <taxon>Tracheophyta</taxon>
        <taxon>Spermatophyta</taxon>
        <taxon>Magnoliopsida</taxon>
        <taxon>eudicotyledons</taxon>
        <taxon>Gunneridae</taxon>
        <taxon>Pentapetalae</taxon>
        <taxon>rosids</taxon>
        <taxon>fabids</taxon>
        <taxon>Cucurbitales</taxon>
        <taxon>Cucurbitaceae</taxon>
        <taxon>Momordiceae</taxon>
        <taxon>Momordica</taxon>
    </lineage>
</organism>
<dbReference type="InterPro" id="IPR036388">
    <property type="entry name" value="WH-like_DNA-bd_sf"/>
</dbReference>
<protein>
    <submittedName>
        <fullName evidence="13">Heat stress transcription factor A-2a-like</fullName>
    </submittedName>
</protein>
<evidence type="ECO:0000313" key="13">
    <source>
        <dbReference type="RefSeq" id="XP_022154662.1"/>
    </source>
</evidence>
<keyword evidence="7" id="KW-0804">Transcription</keyword>
<evidence type="ECO:0000256" key="5">
    <source>
        <dbReference type="ARBA" id="ARBA00023016"/>
    </source>
</evidence>
<dbReference type="Proteomes" id="UP000504603">
    <property type="component" value="Unplaced"/>
</dbReference>
<gene>
    <name evidence="13" type="primary">LOC111021866</name>
</gene>
<dbReference type="Gene3D" id="1.10.10.10">
    <property type="entry name" value="Winged helix-like DNA-binding domain superfamily/Winged helix DNA-binding domain"/>
    <property type="match status" value="1"/>
</dbReference>
<evidence type="ECO:0000256" key="1">
    <source>
        <dbReference type="ARBA" id="ARBA00004123"/>
    </source>
</evidence>
<keyword evidence="5" id="KW-0346">Stress response</keyword>
<dbReference type="GO" id="GO:0034605">
    <property type="term" value="P:cellular response to heat"/>
    <property type="evidence" value="ECO:0007669"/>
    <property type="project" value="TreeGrafter"/>
</dbReference>
<accession>A0A6J1DM90</accession>
<dbReference type="GO" id="GO:0003700">
    <property type="term" value="F:DNA-binding transcription factor activity"/>
    <property type="evidence" value="ECO:0007669"/>
    <property type="project" value="InterPro"/>
</dbReference>
<comment type="subcellular location">
    <subcellularLocation>
        <location evidence="1">Nucleus</location>
    </subcellularLocation>
</comment>
<feature type="compositionally biased region" description="Gly residues" evidence="10">
    <location>
        <begin position="1"/>
        <end position="13"/>
    </location>
</feature>
<evidence type="ECO:0000256" key="8">
    <source>
        <dbReference type="ARBA" id="ARBA00023242"/>
    </source>
</evidence>
<keyword evidence="8" id="KW-0539">Nucleus</keyword>
<evidence type="ECO:0000256" key="10">
    <source>
        <dbReference type="SAM" id="MobiDB-lite"/>
    </source>
</evidence>
<keyword evidence="12" id="KW-1185">Reference proteome</keyword>
<keyword evidence="4" id="KW-0805">Transcription regulation</keyword>
<dbReference type="PRINTS" id="PR00056">
    <property type="entry name" value="HSFDOMAIN"/>
</dbReference>
<keyword evidence="6" id="KW-0238">DNA-binding</keyword>
<evidence type="ECO:0000256" key="2">
    <source>
        <dbReference type="ARBA" id="ARBA00011233"/>
    </source>
</evidence>
<evidence type="ECO:0000256" key="4">
    <source>
        <dbReference type="ARBA" id="ARBA00023015"/>
    </source>
</evidence>
<dbReference type="InterPro" id="IPR036390">
    <property type="entry name" value="WH_DNA-bd_sf"/>
</dbReference>
<sequence length="202" mass="21458">MVLPDGGGGGAASGGALCTRPVAGKNVKEEKVDEYELRRNNNGNSTNDVIIFGGSASSSCSSDGLLKSRVDSIPASKKVKQDTPEGKMVLIKEESTVAMDDSGASDCGGDGGCNGSASSTSSASLAKPMEGLHEVGPPPFLRKTFEMVEDPETDLVVSWSEARNSFIVWDSHELSKSLLPKYFKHCNFSSFIRQLNTYVSIR</sequence>
<dbReference type="PANTHER" id="PTHR10015">
    <property type="entry name" value="HEAT SHOCK TRANSCRIPTION FACTOR"/>
    <property type="match status" value="1"/>
</dbReference>
<evidence type="ECO:0000313" key="12">
    <source>
        <dbReference type="Proteomes" id="UP000504603"/>
    </source>
</evidence>
<dbReference type="Pfam" id="PF00447">
    <property type="entry name" value="HSF_DNA-bind"/>
    <property type="match status" value="1"/>
</dbReference>
<dbReference type="KEGG" id="mcha:111021866"/>
<dbReference type="GO" id="GO:0005634">
    <property type="term" value="C:nucleus"/>
    <property type="evidence" value="ECO:0007669"/>
    <property type="project" value="UniProtKB-SubCell"/>
</dbReference>
<dbReference type="SMART" id="SM00415">
    <property type="entry name" value="HSF"/>
    <property type="match status" value="1"/>
</dbReference>
<comment type="subunit">
    <text evidence="2">Homotrimer.</text>
</comment>
<comment type="similarity">
    <text evidence="9">Belongs to the HSF family.</text>
</comment>
<dbReference type="GO" id="GO:0006357">
    <property type="term" value="P:regulation of transcription by RNA polymerase II"/>
    <property type="evidence" value="ECO:0007669"/>
    <property type="project" value="TreeGrafter"/>
</dbReference>
<evidence type="ECO:0000256" key="9">
    <source>
        <dbReference type="RuleBase" id="RU004020"/>
    </source>
</evidence>
<evidence type="ECO:0000256" key="7">
    <source>
        <dbReference type="ARBA" id="ARBA00023163"/>
    </source>
</evidence>
<feature type="domain" description="HSF-type DNA-binding" evidence="11">
    <location>
        <begin position="136"/>
        <end position="202"/>
    </location>
</feature>
<proteinExistence type="inferred from homology"/>
<dbReference type="FunFam" id="1.10.10.10:FF:000037">
    <property type="entry name" value="Heat stress transcription factor B-4"/>
    <property type="match status" value="1"/>
</dbReference>